<dbReference type="GO" id="GO:0000209">
    <property type="term" value="P:protein polyubiquitination"/>
    <property type="evidence" value="ECO:0007669"/>
    <property type="project" value="InterPro"/>
</dbReference>
<dbReference type="SUPFAM" id="SSF56204">
    <property type="entry name" value="Hect, E3 ligase catalytic domain"/>
    <property type="match status" value="1"/>
</dbReference>
<dbReference type="EC" id="2.3.2.26" evidence="3"/>
<comment type="catalytic activity">
    <reaction evidence="1">
        <text>S-ubiquitinyl-[E2 ubiquitin-conjugating enzyme]-L-cysteine + [acceptor protein]-L-lysine = [E2 ubiquitin-conjugating enzyme]-L-cysteine + N(6)-ubiquitinyl-[acceptor protein]-L-lysine.</text>
        <dbReference type="EC" id="2.3.2.26"/>
    </reaction>
</comment>
<protein>
    <recommendedName>
        <fullName evidence="3">HECT-type E3 ubiquitin transferase</fullName>
        <ecNumber evidence="3">2.3.2.26</ecNumber>
    </recommendedName>
</protein>
<dbReference type="Gene3D" id="3.30.2160.10">
    <property type="entry name" value="Hect, E3 ligase catalytic domain"/>
    <property type="match status" value="1"/>
</dbReference>
<dbReference type="FunFam" id="3.30.2160.10:FF:000004">
    <property type="entry name" value="probable E3 ubiquitin-protein ligase HERC4 isoform X1"/>
    <property type="match status" value="1"/>
</dbReference>
<proteinExistence type="predicted"/>
<keyword evidence="6 7" id="KW-0833">Ubl conjugation pathway</keyword>
<dbReference type="Pfam" id="PF00632">
    <property type="entry name" value="HECT"/>
    <property type="match status" value="1"/>
</dbReference>
<evidence type="ECO:0000313" key="9">
    <source>
        <dbReference type="EMBL" id="CAD7600413.1"/>
    </source>
</evidence>
<dbReference type="PANTHER" id="PTHR45700">
    <property type="entry name" value="UBIQUITIN-PROTEIN LIGASE E3C"/>
    <property type="match status" value="1"/>
</dbReference>
<dbReference type="InterPro" id="IPR044611">
    <property type="entry name" value="E3A/B/C-like"/>
</dbReference>
<dbReference type="GO" id="GO:0009966">
    <property type="term" value="P:regulation of signal transduction"/>
    <property type="evidence" value="ECO:0007669"/>
    <property type="project" value="UniProtKB-ARBA"/>
</dbReference>
<dbReference type="InterPro" id="IPR035983">
    <property type="entry name" value="Hect_E3_ubiquitin_ligase"/>
</dbReference>
<organism evidence="9">
    <name type="scientific">Timema genevievae</name>
    <name type="common">Walking stick</name>
    <dbReference type="NCBI Taxonomy" id="629358"/>
    <lineage>
        <taxon>Eukaryota</taxon>
        <taxon>Metazoa</taxon>
        <taxon>Ecdysozoa</taxon>
        <taxon>Arthropoda</taxon>
        <taxon>Hexapoda</taxon>
        <taxon>Insecta</taxon>
        <taxon>Pterygota</taxon>
        <taxon>Neoptera</taxon>
        <taxon>Polyneoptera</taxon>
        <taxon>Phasmatodea</taxon>
        <taxon>Timematodea</taxon>
        <taxon>Timematoidea</taxon>
        <taxon>Timematidae</taxon>
        <taxon>Timema</taxon>
    </lineage>
</organism>
<dbReference type="AlphaFoldDB" id="A0A7R9K1Y9"/>
<dbReference type="PANTHER" id="PTHR45700:SF9">
    <property type="entry name" value="HECT-TYPE E3 UBIQUITIN TRANSFERASE"/>
    <property type="match status" value="1"/>
</dbReference>
<dbReference type="CDD" id="cd00078">
    <property type="entry name" value="HECTc"/>
    <property type="match status" value="1"/>
</dbReference>
<evidence type="ECO:0000256" key="3">
    <source>
        <dbReference type="ARBA" id="ARBA00012485"/>
    </source>
</evidence>
<dbReference type="Gene3D" id="3.90.1750.10">
    <property type="entry name" value="Hect, E3 ligase catalytic domains"/>
    <property type="match status" value="1"/>
</dbReference>
<evidence type="ECO:0000256" key="6">
    <source>
        <dbReference type="ARBA" id="ARBA00022786"/>
    </source>
</evidence>
<evidence type="ECO:0000256" key="1">
    <source>
        <dbReference type="ARBA" id="ARBA00000885"/>
    </source>
</evidence>
<feature type="domain" description="HECT" evidence="8">
    <location>
        <begin position="285"/>
        <end position="641"/>
    </location>
</feature>
<feature type="active site" description="Glycyl thioester intermediate" evidence="7">
    <location>
        <position position="609"/>
    </location>
</feature>
<dbReference type="GO" id="GO:0005737">
    <property type="term" value="C:cytoplasm"/>
    <property type="evidence" value="ECO:0007669"/>
    <property type="project" value="UniProtKB-SubCell"/>
</dbReference>
<name>A0A7R9K1Y9_TIMGE</name>
<dbReference type="Gene3D" id="3.30.2410.10">
    <property type="entry name" value="Hect, E3 ligase catalytic domain"/>
    <property type="match status" value="1"/>
</dbReference>
<evidence type="ECO:0000256" key="4">
    <source>
        <dbReference type="ARBA" id="ARBA00022490"/>
    </source>
</evidence>
<dbReference type="EMBL" id="OE842532">
    <property type="protein sequence ID" value="CAD7600413.1"/>
    <property type="molecule type" value="Genomic_DNA"/>
</dbReference>
<sequence length="641" mass="73301">MTNRLYASDEVRAMFMLIQNPVFAAQSSYTILAHLLRQMVNLPSTDHQLLVAWFKILEVEKLRMMVRHLQQFITIRQFPPADKSLPPLSKSRWWIPMATKTLALISKSTPPMDNSLQPLSKSRCKSRWWIPISTKFLALISKSTPPMDNSLQPLSKSRWWIPMATKILALINAANNASNPPLLDYSEFYNSALDHVDLMQDYFNWQSPQRPGQFAYCQYPFILSIVAKRIILTKDSEQQMILTARRSLVAKVARHQAPQIDIFFLNIHIRRSHLVSDSLNEIASKQKDLKKKLKVSFVGEPGLDMGGLTKEWFLLLIRQIFHPDYGMFVYHPNSRCYWFSTDQEGNLREYNLIACKSYDDSLPSILVSSGVLMGLAVYNSIILDLHFPSICYRKLLSPPVVPPSDSARVGVVKSPTMEDLAEIMPDVSRGLAELLAYEGNVEEDMCLTFQVSLEEYGQVKTYKLREEGENVPVTNESREEYVNLYLDWILNAAIYEQFRAFYLGFHSVCASNALIMLRPEEVEMLVCGSPTLDLNELRKVTEYDGYKADDVIIIDFWEVLQSLSDELKKKFLLFATGSDRVPVGGMGEMTFKITRVTNKPDNLPEAHTCFNQLVLPNYSTQEMLRQKLIIAISNAEGFGLE</sequence>
<dbReference type="PROSITE" id="PS50237">
    <property type="entry name" value="HECT"/>
    <property type="match status" value="1"/>
</dbReference>
<reference evidence="9" key="1">
    <citation type="submission" date="2020-11" db="EMBL/GenBank/DDBJ databases">
        <authorList>
            <person name="Tran Van P."/>
        </authorList>
    </citation>
    <scope>NUCLEOTIDE SEQUENCE</scope>
</reference>
<dbReference type="GO" id="GO:0061630">
    <property type="term" value="F:ubiquitin protein ligase activity"/>
    <property type="evidence" value="ECO:0007669"/>
    <property type="project" value="UniProtKB-EC"/>
</dbReference>
<evidence type="ECO:0000259" key="8">
    <source>
        <dbReference type="PROSITE" id="PS50237"/>
    </source>
</evidence>
<comment type="subcellular location">
    <subcellularLocation>
        <location evidence="2">Cytoplasm</location>
    </subcellularLocation>
</comment>
<evidence type="ECO:0000256" key="7">
    <source>
        <dbReference type="PROSITE-ProRule" id="PRU00104"/>
    </source>
</evidence>
<dbReference type="FunFam" id="3.30.2410.10:FF:000003">
    <property type="entry name" value="probable E3 ubiquitin-protein ligase HERC4 isoform X1"/>
    <property type="match status" value="1"/>
</dbReference>
<evidence type="ECO:0000256" key="5">
    <source>
        <dbReference type="ARBA" id="ARBA00022679"/>
    </source>
</evidence>
<evidence type="ECO:0000256" key="2">
    <source>
        <dbReference type="ARBA" id="ARBA00004496"/>
    </source>
</evidence>
<dbReference type="SMART" id="SM00119">
    <property type="entry name" value="HECTc"/>
    <property type="match status" value="1"/>
</dbReference>
<gene>
    <name evidence="9" type="ORF">TGEB3V08_LOCUS7635</name>
</gene>
<keyword evidence="5" id="KW-0808">Transferase</keyword>
<keyword evidence="4" id="KW-0963">Cytoplasm</keyword>
<dbReference type="InterPro" id="IPR000569">
    <property type="entry name" value="HECT_dom"/>
</dbReference>
<accession>A0A7R9K1Y9</accession>